<comment type="caution">
    <text evidence="3">The sequence shown here is derived from an EMBL/GenBank/DDBJ whole genome shotgun (WGS) entry which is preliminary data.</text>
</comment>
<dbReference type="EMBL" id="PDKN01000008">
    <property type="protein sequence ID" value="RXJ55224.1"/>
    <property type="molecule type" value="Genomic_DNA"/>
</dbReference>
<evidence type="ECO:0000313" key="4">
    <source>
        <dbReference type="Proteomes" id="UP000290657"/>
    </source>
</evidence>
<reference evidence="3 4" key="1">
    <citation type="submission" date="2017-10" db="EMBL/GenBank/DDBJ databases">
        <title>Genomics of the genus Arcobacter.</title>
        <authorList>
            <person name="Perez-Cataluna A."/>
            <person name="Figueras M.J."/>
        </authorList>
    </citation>
    <scope>NUCLEOTIDE SEQUENCE [LARGE SCALE GENOMIC DNA]</scope>
    <source>
        <strain evidence="3 4">CECT 8987</strain>
    </source>
</reference>
<feature type="chain" id="PRO_5020823194" description="Plasminogen-binding protein PgbA N-terminal domain-containing protein" evidence="1">
    <location>
        <begin position="21"/>
        <end position="356"/>
    </location>
</feature>
<dbReference type="InterPro" id="IPR029276">
    <property type="entry name" value="PgbA_N"/>
</dbReference>
<feature type="domain" description="Plasminogen-binding protein PgbA N-terminal" evidence="2">
    <location>
        <begin position="107"/>
        <end position="303"/>
    </location>
</feature>
<dbReference type="Pfam" id="PF15436">
    <property type="entry name" value="PGBA_N"/>
    <property type="match status" value="1"/>
</dbReference>
<protein>
    <recommendedName>
        <fullName evidence="2">Plasminogen-binding protein PgbA N-terminal domain-containing protein</fullName>
    </recommendedName>
</protein>
<accession>A0A4Q0XPE9</accession>
<keyword evidence="1" id="KW-0732">Signal</keyword>
<evidence type="ECO:0000256" key="1">
    <source>
        <dbReference type="SAM" id="SignalP"/>
    </source>
</evidence>
<dbReference type="RefSeq" id="WP_128996769.1">
    <property type="nucleotide sequence ID" value="NZ_PDKN01000008.1"/>
</dbReference>
<gene>
    <name evidence="3" type="ORF">CRV04_10295</name>
</gene>
<sequence length="356" mass="40575">MKNKILLLCASLFVTLSLQAKETICYKKDWLSPGTIETTTLDGGECNSTFSVIEMKEKGWNIKDIQVSSSKKGLNYTYTFTDVQPKVSKFLNAKKEVTIPSFDIQYTKIYDVSNNEAKINIANLKKGQSGIVVHTYEDGKSVIVNNAHVINSNESYSVLRLSQFDDLEQDAIPTTNRKSANGDTFILNYLYDASLLIAPTSQSFSVVREKFKKNNFLHSDIFATHLKLENEPLPSKKTFIKFSKFQNIGTIFFVVNSQVYVVDAKTFSVLHSYPVLYSNNDEQLPFYTRVAEIDKAFWDIDFDGYIDIIKDLVGANEQTEEEYLNEDLKLADGQKTHQENYEAYYMNLLGLTDVRQ</sequence>
<keyword evidence="4" id="KW-1185">Reference proteome</keyword>
<dbReference type="OrthoDB" id="5372482at2"/>
<proteinExistence type="predicted"/>
<evidence type="ECO:0000259" key="2">
    <source>
        <dbReference type="Pfam" id="PF15436"/>
    </source>
</evidence>
<name>A0A4Q0XPE9_9BACT</name>
<organism evidence="3 4">
    <name type="scientific">Candidatus Marinarcus aquaticus</name>
    <dbReference type="NCBI Taxonomy" id="2044504"/>
    <lineage>
        <taxon>Bacteria</taxon>
        <taxon>Pseudomonadati</taxon>
        <taxon>Campylobacterota</taxon>
        <taxon>Epsilonproteobacteria</taxon>
        <taxon>Campylobacterales</taxon>
        <taxon>Arcobacteraceae</taxon>
        <taxon>Candidatus Marinarcus</taxon>
    </lineage>
</organism>
<feature type="signal peptide" evidence="1">
    <location>
        <begin position="1"/>
        <end position="20"/>
    </location>
</feature>
<dbReference type="AlphaFoldDB" id="A0A4Q0XPE9"/>
<dbReference type="Proteomes" id="UP000290657">
    <property type="component" value="Unassembled WGS sequence"/>
</dbReference>
<evidence type="ECO:0000313" key="3">
    <source>
        <dbReference type="EMBL" id="RXJ55224.1"/>
    </source>
</evidence>